<feature type="region of interest" description="G2" evidence="7">
    <location>
        <begin position="38"/>
        <end position="42"/>
    </location>
</feature>
<comment type="caution">
    <text evidence="11">The sequence shown here is derived from an EMBL/GenBank/DDBJ whole genome shotgun (WGS) entry which is preliminary data.</text>
</comment>
<sequence length="296" mass="32678">MTTRSGFVALVGAPNAGKSTLLNRMAGAKLSIVSPKAQTTRFRIMGILMRGEAQILLVDTPGIFRPRRKLDRAMVSAAWTGAQDADVTALLIDARAGMTEELRAIIDTLAAQKRRCWVVLNKTDAVPRAALLPLADELRASLSFEHLFMVSARKGDGVDDLIEALAKALPEGPYLYPPDDLTDLPDRLLAAELVREQIFMQTHEEIPYQATVETESFQERPDGSIRIDVTIYVSRAGHKAILIGDGGQKIKSIGLRARQDLTRLLERPCHLFLNVKERAKWDEEGARLRAIGLDDS</sequence>
<dbReference type="PROSITE" id="PS50823">
    <property type="entry name" value="KH_TYPE_2"/>
    <property type="match status" value="1"/>
</dbReference>
<dbReference type="SUPFAM" id="SSF52540">
    <property type="entry name" value="P-loop containing nucleoside triphosphate hydrolases"/>
    <property type="match status" value="1"/>
</dbReference>
<name>A0ABU7U1H2_9PROT</name>
<feature type="domain" description="KH type-2" evidence="9">
    <location>
        <begin position="202"/>
        <end position="279"/>
    </location>
</feature>
<comment type="subunit">
    <text evidence="6">Monomer.</text>
</comment>
<keyword evidence="5 6" id="KW-0342">GTP-binding</keyword>
<keyword evidence="12" id="KW-1185">Reference proteome</keyword>
<protein>
    <recommendedName>
        <fullName evidence="2 6">GTPase Era</fullName>
    </recommendedName>
</protein>
<feature type="binding site" evidence="6">
    <location>
        <begin position="121"/>
        <end position="124"/>
    </location>
    <ligand>
        <name>GTP</name>
        <dbReference type="ChEBI" id="CHEBI:37565"/>
    </ligand>
</feature>
<dbReference type="PANTHER" id="PTHR42698:SF1">
    <property type="entry name" value="GTPASE ERA, MITOCHONDRIAL"/>
    <property type="match status" value="1"/>
</dbReference>
<dbReference type="SUPFAM" id="SSF54814">
    <property type="entry name" value="Prokaryotic type KH domain (KH-domain type II)"/>
    <property type="match status" value="1"/>
</dbReference>
<proteinExistence type="inferred from homology"/>
<evidence type="ECO:0000256" key="3">
    <source>
        <dbReference type="ARBA" id="ARBA00022741"/>
    </source>
</evidence>
<evidence type="ECO:0000256" key="1">
    <source>
        <dbReference type="ARBA" id="ARBA00007921"/>
    </source>
</evidence>
<feature type="binding site" evidence="6">
    <location>
        <begin position="12"/>
        <end position="19"/>
    </location>
    <ligand>
        <name>GTP</name>
        <dbReference type="ChEBI" id="CHEBI:37565"/>
    </ligand>
</feature>
<dbReference type="InterPro" id="IPR027417">
    <property type="entry name" value="P-loop_NTPase"/>
</dbReference>
<evidence type="ECO:0000256" key="4">
    <source>
        <dbReference type="ARBA" id="ARBA00022884"/>
    </source>
</evidence>
<dbReference type="Gene3D" id="3.40.50.300">
    <property type="entry name" value="P-loop containing nucleotide triphosphate hydrolases"/>
    <property type="match status" value="1"/>
</dbReference>
<feature type="binding site" evidence="6">
    <location>
        <begin position="59"/>
        <end position="63"/>
    </location>
    <ligand>
        <name>GTP</name>
        <dbReference type="ChEBI" id="CHEBI:37565"/>
    </ligand>
</feature>
<feature type="domain" description="Era-type G" evidence="10">
    <location>
        <begin position="4"/>
        <end position="171"/>
    </location>
</feature>
<evidence type="ECO:0000259" key="9">
    <source>
        <dbReference type="PROSITE" id="PS50823"/>
    </source>
</evidence>
<keyword evidence="6" id="KW-1003">Cell membrane</keyword>
<dbReference type="InterPro" id="IPR005662">
    <property type="entry name" value="GTPase_Era-like"/>
</dbReference>
<dbReference type="InterPro" id="IPR004044">
    <property type="entry name" value="KH_dom_type_2"/>
</dbReference>
<dbReference type="InterPro" id="IPR005225">
    <property type="entry name" value="Small_GTP-bd"/>
</dbReference>
<evidence type="ECO:0000256" key="5">
    <source>
        <dbReference type="ARBA" id="ARBA00023134"/>
    </source>
</evidence>
<dbReference type="InterPro" id="IPR030388">
    <property type="entry name" value="G_ERA_dom"/>
</dbReference>
<keyword evidence="6" id="KW-0963">Cytoplasm</keyword>
<dbReference type="NCBIfam" id="TIGR00436">
    <property type="entry name" value="era"/>
    <property type="match status" value="1"/>
</dbReference>
<accession>A0ABU7U1H2</accession>
<feature type="region of interest" description="G1" evidence="7">
    <location>
        <begin position="12"/>
        <end position="19"/>
    </location>
</feature>
<evidence type="ECO:0000256" key="8">
    <source>
        <dbReference type="RuleBase" id="RU003761"/>
    </source>
</evidence>
<dbReference type="RefSeq" id="WP_394819617.1">
    <property type="nucleotide sequence ID" value="NZ_JAWJZY010000002.1"/>
</dbReference>
<evidence type="ECO:0000313" key="11">
    <source>
        <dbReference type="EMBL" id="MEE8658729.1"/>
    </source>
</evidence>
<comment type="similarity">
    <text evidence="1 6 7 8">Belongs to the TRAFAC class TrmE-Era-EngA-EngB-Septin-like GTPase superfamily. Era GTPase family.</text>
</comment>
<evidence type="ECO:0000256" key="2">
    <source>
        <dbReference type="ARBA" id="ARBA00020484"/>
    </source>
</evidence>
<dbReference type="InterPro" id="IPR009019">
    <property type="entry name" value="KH_sf_prok-type"/>
</dbReference>
<dbReference type="Proteomes" id="UP001312908">
    <property type="component" value="Unassembled WGS sequence"/>
</dbReference>
<feature type="region of interest" description="G4" evidence="7">
    <location>
        <begin position="121"/>
        <end position="124"/>
    </location>
</feature>
<comment type="function">
    <text evidence="6">An essential GTPase that binds both GDP and GTP, with rapid nucleotide exchange. Plays a role in 16S rRNA processing and 30S ribosomal subunit biogenesis and possibly also in cell cycle regulation and energy metabolism.</text>
</comment>
<evidence type="ECO:0000256" key="7">
    <source>
        <dbReference type="PROSITE-ProRule" id="PRU01050"/>
    </source>
</evidence>
<dbReference type="Pfam" id="PF07650">
    <property type="entry name" value="KH_2"/>
    <property type="match status" value="1"/>
</dbReference>
<dbReference type="NCBIfam" id="NF000908">
    <property type="entry name" value="PRK00089.1"/>
    <property type="match status" value="1"/>
</dbReference>
<feature type="region of interest" description="G3" evidence="7">
    <location>
        <begin position="59"/>
        <end position="62"/>
    </location>
</feature>
<keyword evidence="6" id="KW-0690">Ribosome biogenesis</keyword>
<evidence type="ECO:0000256" key="6">
    <source>
        <dbReference type="HAMAP-Rule" id="MF_00367"/>
    </source>
</evidence>
<keyword evidence="6" id="KW-0699">rRNA-binding</keyword>
<dbReference type="InterPro" id="IPR006073">
    <property type="entry name" value="GTP-bd"/>
</dbReference>
<dbReference type="HAMAP" id="MF_00367">
    <property type="entry name" value="GTPase_Era"/>
    <property type="match status" value="1"/>
</dbReference>
<keyword evidence="3 6" id="KW-0547">Nucleotide-binding</keyword>
<dbReference type="PROSITE" id="PS51713">
    <property type="entry name" value="G_ERA"/>
    <property type="match status" value="1"/>
</dbReference>
<dbReference type="Pfam" id="PF01926">
    <property type="entry name" value="MMR_HSR1"/>
    <property type="match status" value="1"/>
</dbReference>
<gene>
    <name evidence="6" type="primary">era</name>
    <name evidence="11" type="ORF">DOFOFD_06860</name>
</gene>
<dbReference type="InterPro" id="IPR015946">
    <property type="entry name" value="KH_dom-like_a/b"/>
</dbReference>
<keyword evidence="6" id="KW-0472">Membrane</keyword>
<reference evidence="11 12" key="1">
    <citation type="submission" date="2023-10" db="EMBL/GenBank/DDBJ databases">
        <title>Sorlinia euscelidii gen. nov., sp. nov., an acetic acid bacteria isolated from the gut of Euscelidius variegatus emitter.</title>
        <authorList>
            <person name="Michoud G."/>
            <person name="Marasco R."/>
            <person name="Seferji K."/>
            <person name="Gonella E."/>
            <person name="Garuglieri E."/>
            <person name="Alma A."/>
            <person name="Mapelli F."/>
            <person name="Borin S."/>
            <person name="Daffonchio D."/>
            <person name="Crotti E."/>
        </authorList>
    </citation>
    <scope>NUCLEOTIDE SEQUENCE [LARGE SCALE GENOMIC DNA]</scope>
    <source>
        <strain evidence="11 12">EV16P</strain>
    </source>
</reference>
<dbReference type="Gene3D" id="3.30.300.20">
    <property type="match status" value="1"/>
</dbReference>
<evidence type="ECO:0000313" key="12">
    <source>
        <dbReference type="Proteomes" id="UP001312908"/>
    </source>
</evidence>
<dbReference type="CDD" id="cd22534">
    <property type="entry name" value="KH-II_Era"/>
    <property type="match status" value="1"/>
</dbReference>
<comment type="subcellular location">
    <subcellularLocation>
        <location evidence="6">Cytoplasm</location>
    </subcellularLocation>
    <subcellularLocation>
        <location evidence="6">Cell membrane</location>
        <topology evidence="6">Peripheral membrane protein</topology>
    </subcellularLocation>
</comment>
<dbReference type="PANTHER" id="PTHR42698">
    <property type="entry name" value="GTPASE ERA"/>
    <property type="match status" value="1"/>
</dbReference>
<feature type="region of interest" description="G5" evidence="7">
    <location>
        <begin position="150"/>
        <end position="152"/>
    </location>
</feature>
<keyword evidence="4 6" id="KW-0694">RNA-binding</keyword>
<dbReference type="NCBIfam" id="TIGR00231">
    <property type="entry name" value="small_GTP"/>
    <property type="match status" value="1"/>
</dbReference>
<dbReference type="CDD" id="cd04163">
    <property type="entry name" value="Era"/>
    <property type="match status" value="1"/>
</dbReference>
<dbReference type="EMBL" id="JAWJZY010000002">
    <property type="protein sequence ID" value="MEE8658729.1"/>
    <property type="molecule type" value="Genomic_DNA"/>
</dbReference>
<organism evidence="11 12">
    <name type="scientific">Sorlinia euscelidii</name>
    <dbReference type="NCBI Taxonomy" id="3081148"/>
    <lineage>
        <taxon>Bacteria</taxon>
        <taxon>Pseudomonadati</taxon>
        <taxon>Pseudomonadota</taxon>
        <taxon>Alphaproteobacteria</taxon>
        <taxon>Acetobacterales</taxon>
        <taxon>Acetobacteraceae</taxon>
        <taxon>Sorlinia</taxon>
    </lineage>
</organism>
<evidence type="ECO:0000259" key="10">
    <source>
        <dbReference type="PROSITE" id="PS51713"/>
    </source>
</evidence>